<keyword evidence="4" id="KW-1185">Reference proteome</keyword>
<dbReference type="OrthoDB" id="783096at2759"/>
<evidence type="ECO:0000256" key="1">
    <source>
        <dbReference type="SAM" id="MobiDB-lite"/>
    </source>
</evidence>
<dbReference type="Proteomes" id="UP000237481">
    <property type="component" value="Unassembled WGS sequence"/>
</dbReference>
<dbReference type="STRING" id="94208.A0A2S4L090"/>
<dbReference type="CDD" id="cd07383">
    <property type="entry name" value="MPP_Dcr2"/>
    <property type="match status" value="1"/>
</dbReference>
<dbReference type="AlphaFoldDB" id="A0A2S4L090"/>
<dbReference type="SUPFAM" id="SSF56300">
    <property type="entry name" value="Metallo-dependent phosphatases"/>
    <property type="match status" value="1"/>
</dbReference>
<dbReference type="GO" id="GO:0005737">
    <property type="term" value="C:cytoplasm"/>
    <property type="evidence" value="ECO:0007669"/>
    <property type="project" value="TreeGrafter"/>
</dbReference>
<evidence type="ECO:0000313" key="4">
    <source>
        <dbReference type="Proteomes" id="UP000237481"/>
    </source>
</evidence>
<dbReference type="GO" id="GO:0016788">
    <property type="term" value="F:hydrolase activity, acting on ester bonds"/>
    <property type="evidence" value="ECO:0007669"/>
    <property type="project" value="TreeGrafter"/>
</dbReference>
<sequence>MLRRAPLIASLAGLSHQAPHRAAGNQTLAPLKFNEHGTFQIAVFSDLHFGQRPSLPSSHVRHVADTGADESSTGGEQDRNSVRVIRDVLDFDPPNLVVLNGDLINGESTCLENSTHYIDQIVSPMVERNLSWASTYGNHDRRYNIHGDGILKREHMWRGARTQKMVSATDAGTTNYYLPVYAASCTDDSTCAPELLLWFFDSRGGLYFQGEDQPSWVDEGVVTWFNQTNAALVKKHQKVLPSLVFVHIPINATEALRTESKGGVRQHYQPGINEDDDTAQQGAGWCSDGVVDETCVYGGQDGPFMRALVTMPGIVALFYGHDHGNTWCYKWDAQLAGMAVAGNGINLCYGQHSGYGGYGDWIRGAREIVVSQEKLKDFAVDTHIRLESGRVVGAVSLNSTFNKDYYPATPDEKTYMGHTENGKVKVYDESGTGLRTGCAPSAGGLRAVAAWAIMEWTLRVLYP</sequence>
<comment type="caution">
    <text evidence="3">The sequence shown here is derived from an EMBL/GenBank/DDBJ whole genome shotgun (WGS) entry which is preliminary data.</text>
</comment>
<dbReference type="Gene3D" id="3.60.21.10">
    <property type="match status" value="1"/>
</dbReference>
<dbReference type="InterPro" id="IPR004843">
    <property type="entry name" value="Calcineurin-like_PHP"/>
</dbReference>
<protein>
    <recommendedName>
        <fullName evidence="2">Calcineurin-like phosphoesterase domain-containing protein</fullName>
    </recommendedName>
</protein>
<gene>
    <name evidence="3" type="ORF">TPAR_03954</name>
</gene>
<accession>A0A2S4L090</accession>
<dbReference type="InterPro" id="IPR029052">
    <property type="entry name" value="Metallo-depent_PP-like"/>
</dbReference>
<organism evidence="3 4">
    <name type="scientific">Tolypocladium paradoxum</name>
    <dbReference type="NCBI Taxonomy" id="94208"/>
    <lineage>
        <taxon>Eukaryota</taxon>
        <taxon>Fungi</taxon>
        <taxon>Dikarya</taxon>
        <taxon>Ascomycota</taxon>
        <taxon>Pezizomycotina</taxon>
        <taxon>Sordariomycetes</taxon>
        <taxon>Hypocreomycetidae</taxon>
        <taxon>Hypocreales</taxon>
        <taxon>Ophiocordycipitaceae</taxon>
        <taxon>Tolypocladium</taxon>
    </lineage>
</organism>
<dbReference type="Pfam" id="PF00149">
    <property type="entry name" value="Metallophos"/>
    <property type="match status" value="1"/>
</dbReference>
<evidence type="ECO:0000259" key="2">
    <source>
        <dbReference type="Pfam" id="PF00149"/>
    </source>
</evidence>
<dbReference type="PANTHER" id="PTHR32440">
    <property type="entry name" value="PHOSPHATASE DCR2-RELATED-RELATED"/>
    <property type="match status" value="1"/>
</dbReference>
<dbReference type="EMBL" id="PKSG01000394">
    <property type="protein sequence ID" value="POR35844.1"/>
    <property type="molecule type" value="Genomic_DNA"/>
</dbReference>
<reference evidence="3 4" key="1">
    <citation type="submission" date="2018-01" db="EMBL/GenBank/DDBJ databases">
        <title>Harnessing the power of phylogenomics to disentangle the directionality and signatures of interkingdom host jumping in the parasitic fungal genus Tolypocladium.</title>
        <authorList>
            <person name="Quandt C.A."/>
            <person name="Patterson W."/>
            <person name="Spatafora J.W."/>
        </authorList>
    </citation>
    <scope>NUCLEOTIDE SEQUENCE [LARGE SCALE GENOMIC DNA]</scope>
    <source>
        <strain evidence="3 4">NRBC 100945</strain>
    </source>
</reference>
<proteinExistence type="predicted"/>
<dbReference type="PANTHER" id="PTHR32440:SF11">
    <property type="entry name" value="METALLOPHOSPHOESTERASE DOMAIN-CONTAINING PROTEIN"/>
    <property type="match status" value="1"/>
</dbReference>
<feature type="domain" description="Calcineurin-like phosphoesterase" evidence="2">
    <location>
        <begin position="40"/>
        <end position="323"/>
    </location>
</feature>
<feature type="region of interest" description="Disordered" evidence="1">
    <location>
        <begin position="55"/>
        <end position="79"/>
    </location>
</feature>
<evidence type="ECO:0000313" key="3">
    <source>
        <dbReference type="EMBL" id="POR35844.1"/>
    </source>
</evidence>
<name>A0A2S4L090_9HYPO</name>